<feature type="region of interest" description="Disordered" evidence="14">
    <location>
        <begin position="1919"/>
        <end position="1982"/>
    </location>
</feature>
<feature type="region of interest" description="Disordered" evidence="14">
    <location>
        <begin position="1"/>
        <end position="31"/>
    </location>
</feature>
<dbReference type="PROSITE" id="PS50207">
    <property type="entry name" value="CASPASE_P10"/>
    <property type="match status" value="2"/>
</dbReference>
<dbReference type="VEuPathDB" id="VectorBase:AALB017439"/>
<feature type="compositionally biased region" description="Acidic residues" evidence="14">
    <location>
        <begin position="1952"/>
        <end position="1969"/>
    </location>
</feature>
<evidence type="ECO:0000259" key="17">
    <source>
        <dbReference type="PROSITE" id="PS50208"/>
    </source>
</evidence>
<dbReference type="PROSITE" id="PS01122">
    <property type="entry name" value="CASPASE_CYS"/>
    <property type="match status" value="2"/>
</dbReference>
<feature type="region of interest" description="Disordered" evidence="14">
    <location>
        <begin position="1996"/>
        <end position="2023"/>
    </location>
</feature>
<dbReference type="EnsemblMetazoa" id="AALB003775-RA">
    <property type="protein sequence ID" value="AALB003775-PA"/>
    <property type="gene ID" value="AALB003775"/>
</dbReference>
<evidence type="ECO:0000313" key="19">
    <source>
        <dbReference type="Proteomes" id="UP000069272"/>
    </source>
</evidence>
<keyword evidence="7" id="KW-0378">Hydrolase</keyword>
<evidence type="ECO:0000256" key="1">
    <source>
        <dbReference type="ARBA" id="ARBA00004141"/>
    </source>
</evidence>
<dbReference type="InterPro" id="IPR008795">
    <property type="entry name" value="Prominin"/>
</dbReference>
<evidence type="ECO:0000256" key="8">
    <source>
        <dbReference type="ARBA" id="ARBA00022807"/>
    </source>
</evidence>
<dbReference type="InterPro" id="IPR001309">
    <property type="entry name" value="Pept_C14_p20"/>
</dbReference>
<dbReference type="GO" id="GO:0016322">
    <property type="term" value="P:neuron remodeling"/>
    <property type="evidence" value="ECO:0007669"/>
    <property type="project" value="UniProtKB-ARBA"/>
</dbReference>
<evidence type="ECO:0000256" key="14">
    <source>
        <dbReference type="SAM" id="MobiDB-lite"/>
    </source>
</evidence>
<feature type="transmembrane region" description="Helical" evidence="15">
    <location>
        <begin position="608"/>
        <end position="629"/>
    </location>
</feature>
<dbReference type="Pfam" id="PF05478">
    <property type="entry name" value="Prominin"/>
    <property type="match status" value="1"/>
</dbReference>
<keyword evidence="4" id="KW-0645">Protease</keyword>
<evidence type="ECO:0000259" key="16">
    <source>
        <dbReference type="PROSITE" id="PS50207"/>
    </source>
</evidence>
<feature type="transmembrane region" description="Helical" evidence="15">
    <location>
        <begin position="924"/>
        <end position="947"/>
    </location>
</feature>
<evidence type="ECO:0000256" key="2">
    <source>
        <dbReference type="ARBA" id="ARBA00006058"/>
    </source>
</evidence>
<name>A0A182FB92_ANOAL</name>
<comment type="similarity">
    <text evidence="3 13">Belongs to the peptidase C14A family.</text>
</comment>
<evidence type="ECO:0000313" key="18">
    <source>
        <dbReference type="EnsemblMetazoa" id="AALB003775-PA"/>
    </source>
</evidence>
<feature type="compositionally biased region" description="Acidic residues" evidence="14">
    <location>
        <begin position="1558"/>
        <end position="1569"/>
    </location>
</feature>
<feature type="domain" description="Caspase family p10" evidence="16">
    <location>
        <begin position="200"/>
        <end position="295"/>
    </location>
</feature>
<dbReference type="PROSITE" id="PS50208">
    <property type="entry name" value="CASPASE_P20"/>
    <property type="match status" value="2"/>
</dbReference>
<keyword evidence="6" id="KW-0053">Apoptosis</keyword>
<comment type="subcellular location">
    <subcellularLocation>
        <location evidence="1">Membrane</location>
        <topology evidence="1">Multi-pass membrane protein</topology>
    </subcellularLocation>
</comment>
<dbReference type="SUPFAM" id="SSF52129">
    <property type="entry name" value="Caspase-like"/>
    <property type="match status" value="2"/>
</dbReference>
<keyword evidence="9 15" id="KW-1133">Transmembrane helix</keyword>
<dbReference type="Pfam" id="PF00656">
    <property type="entry name" value="Peptidase_C14"/>
    <property type="match status" value="2"/>
</dbReference>
<organism evidence="18 19">
    <name type="scientific">Anopheles albimanus</name>
    <name type="common">New world malaria mosquito</name>
    <dbReference type="NCBI Taxonomy" id="7167"/>
    <lineage>
        <taxon>Eukaryota</taxon>
        <taxon>Metazoa</taxon>
        <taxon>Ecdysozoa</taxon>
        <taxon>Arthropoda</taxon>
        <taxon>Hexapoda</taxon>
        <taxon>Insecta</taxon>
        <taxon>Pterygota</taxon>
        <taxon>Neoptera</taxon>
        <taxon>Endopterygota</taxon>
        <taxon>Diptera</taxon>
        <taxon>Nematocera</taxon>
        <taxon>Culicoidea</taxon>
        <taxon>Culicidae</taxon>
        <taxon>Anophelinae</taxon>
        <taxon>Anopheles</taxon>
    </lineage>
</organism>
<dbReference type="SMART" id="SM00115">
    <property type="entry name" value="CASc"/>
    <property type="match status" value="2"/>
</dbReference>
<dbReference type="InterPro" id="IPR033139">
    <property type="entry name" value="Caspase_cys_AS"/>
</dbReference>
<dbReference type="InterPro" id="IPR015917">
    <property type="entry name" value="Pept_C14A"/>
</dbReference>
<reference evidence="18 19" key="1">
    <citation type="journal article" date="2017" name="G3 (Bethesda)">
        <title>The Physical Genome Mapping of Anopheles albimanus Corrected Scaffold Misassemblies and Identified Interarm Rearrangements in Genus Anopheles.</title>
        <authorList>
            <person name="Artemov G.N."/>
            <person name="Peery A.N."/>
            <person name="Jiang X."/>
            <person name="Tu Z."/>
            <person name="Stegniy V.N."/>
            <person name="Sharakhova M.V."/>
            <person name="Sharakhov I.V."/>
        </authorList>
    </citation>
    <scope>NUCLEOTIDE SEQUENCE [LARGE SCALE GENOMIC DNA]</scope>
    <source>
        <strain evidence="18 19">ALBI9_A</strain>
    </source>
</reference>
<feature type="transmembrane region" description="Helical" evidence="15">
    <location>
        <begin position="548"/>
        <end position="570"/>
    </location>
</feature>
<reference evidence="18" key="2">
    <citation type="submission" date="2022-08" db="UniProtKB">
        <authorList>
            <consortium name="EnsemblMetazoa"/>
        </authorList>
    </citation>
    <scope>IDENTIFICATION</scope>
    <source>
        <strain evidence="18">STECLA/ALBI9_A</strain>
    </source>
</reference>
<dbReference type="VEuPathDB" id="VectorBase:AALB20_032674"/>
<feature type="compositionally biased region" description="Basic residues" evidence="14">
    <location>
        <begin position="1996"/>
        <end position="2009"/>
    </location>
</feature>
<comment type="similarity">
    <text evidence="2">Belongs to the prominin family.</text>
</comment>
<accession>A0A182FB92</accession>
<dbReference type="InterPro" id="IPR016129">
    <property type="entry name" value="Caspase_his_AS"/>
</dbReference>
<dbReference type="PANTHER" id="PTHR11238:SF9">
    <property type="entry name" value="PROMININ, ISOFORM D"/>
    <property type="match status" value="1"/>
</dbReference>
<evidence type="ECO:0008006" key="20">
    <source>
        <dbReference type="Google" id="ProtNLM"/>
    </source>
</evidence>
<dbReference type="GO" id="GO:1990525">
    <property type="term" value="F:BIR domain binding"/>
    <property type="evidence" value="ECO:0007669"/>
    <property type="project" value="UniProtKB-ARBA"/>
</dbReference>
<dbReference type="VEuPathDB" id="VectorBase:AALB20_036213"/>
<feature type="region of interest" description="Disordered" evidence="14">
    <location>
        <begin position="1544"/>
        <end position="1575"/>
    </location>
</feature>
<dbReference type="InterPro" id="IPR029030">
    <property type="entry name" value="Caspase-like_dom_sf"/>
</dbReference>
<feature type="transmembrane region" description="Helical" evidence="15">
    <location>
        <begin position="888"/>
        <end position="912"/>
    </location>
</feature>
<evidence type="ECO:0000256" key="7">
    <source>
        <dbReference type="ARBA" id="ARBA00022801"/>
    </source>
</evidence>
<dbReference type="Gene3D" id="3.40.50.1460">
    <property type="match status" value="2"/>
</dbReference>
<feature type="compositionally biased region" description="Acidic residues" evidence="14">
    <location>
        <begin position="1924"/>
        <end position="1944"/>
    </location>
</feature>
<keyword evidence="19" id="KW-1185">Reference proteome</keyword>
<dbReference type="CDD" id="cd00032">
    <property type="entry name" value="CASc"/>
    <property type="match status" value="1"/>
</dbReference>
<dbReference type="GO" id="GO:0004197">
    <property type="term" value="F:cysteine-type endopeptidase activity"/>
    <property type="evidence" value="ECO:0007669"/>
    <property type="project" value="InterPro"/>
</dbReference>
<dbReference type="InterPro" id="IPR002138">
    <property type="entry name" value="Pept_C14_p10"/>
</dbReference>
<evidence type="ECO:0000256" key="13">
    <source>
        <dbReference type="RuleBase" id="RU003971"/>
    </source>
</evidence>
<keyword evidence="10 15" id="KW-0472">Membrane</keyword>
<dbReference type="VEuPathDB" id="VectorBase:AALB20_031898"/>
<keyword evidence="12" id="KW-0325">Glycoprotein</keyword>
<protein>
    <recommendedName>
        <fullName evidence="20">Caspase family p20 domain-containing protein</fullName>
    </recommendedName>
</protein>
<evidence type="ECO:0000256" key="10">
    <source>
        <dbReference type="ARBA" id="ARBA00023136"/>
    </source>
</evidence>
<evidence type="ECO:0000256" key="11">
    <source>
        <dbReference type="ARBA" id="ARBA00023145"/>
    </source>
</evidence>
<evidence type="ECO:0000256" key="6">
    <source>
        <dbReference type="ARBA" id="ARBA00022703"/>
    </source>
</evidence>
<dbReference type="InterPro" id="IPR011600">
    <property type="entry name" value="Pept_C14_caspase"/>
</dbReference>
<dbReference type="GO" id="GO:0006508">
    <property type="term" value="P:proteolysis"/>
    <property type="evidence" value="ECO:0007669"/>
    <property type="project" value="UniProtKB-KW"/>
</dbReference>
<dbReference type="Proteomes" id="UP000069272">
    <property type="component" value="Chromosome 3R"/>
</dbReference>
<evidence type="ECO:0000256" key="9">
    <source>
        <dbReference type="ARBA" id="ARBA00022989"/>
    </source>
</evidence>
<sequence>MENVVESDETDIKVFGQSRPTEGNYEPVRHSTLPTKVPVHAVSANPDEEYSTKNKKRGVAVVINQEKFATMKPREGSNKDRDDICTVLAKLEFEVRVLNDLKRSALIKKLEEIASENHTHNDCLLVVVMTHGEQGVLFAADAEYKVDRLWECFIGDACPTLLGKPKLFFIQACRGKKLDEGVLVSFAVDTVDARESPKQHIYTVPTMADLLVMYSTYDGHYSWRNPTNGSWFIQSLCTVLESYGHEKELLQILTAVSRNVAYNYRSFVPDNAKMDAMKQMPCIVSMLTKAIYFQDHKNTGCLVIVAMTHGDADKLHAYDDSYLTKQLWKFFVDECPSLNGKPKLIFIQACRGNAIDAGVSVQNMEKITRSVPKNQTIVSETEVEAGDTITSQTDSIPLVHSNEVTGNKNVCESLKIAIPTTPDMLVMYATTDGYVSLRNTAEGSWFIQSLCAELRANGDKKELLQMLTSVSRMEQTIAVSQDFPEPVATNNYIIPTLGLHQGTFVFSYLSTFLSYITPYDLPVELLRDAFHTKVSFFHLILEALKVESGYICLIAIFFLVSLIPLCYTIAWGCAKEPEDNLNPGPTVDAIIQAEELSLEETLHCRKSFLGLMLQVIILLLIAGVIAMFVTNEQIASAIEQTPVVVRSSLLDTSTFLRDAEAQIRFVVSNGLATAIERICNDLENIDKLLGEPIQHHLALFTGIDIIFESIIDISTSSSNLSRRIHLLQDTLARAAKISYEAEYRLDELQIQLSVLQRQCTFRDRPLCDTLKIKNFEDTGLIERIRKLQTDNTLAKLMAMGESGRNTSMHALTQELTLARATFRNYATEVRNASEYASHRIQERMKELSNETEATVDILSQTTNALVEKVNRTANFSDSFFDRYREIGAILWLAGLATTVMTLLVTLILLSALSCGCCHADNKAGVTLILGAICICIASLALSGFTMIEMLLGAHGQVFICNPLYNEPSYTVLQKLIDKPGLIFPSEPQHGVIGELLKQATPKAWTVPRPIQVSLSTVLNECEQNRGSFVTFQLDALVNLSATVDHRQRPGLDRTFESVGANEDPFLGFTVRIQSILEEMLYDSDLNLTGTRMELTQVSPDKDVLTFIDQLQRVSAQIQDVATSSRMTTLGSRAKRLQLSLLAPLEQLRGDIVYHLTALELQLSPWAAQVNKSLSHLRNAQSFLDAEAAEVCYNKSDSFRNRLRGHLEAYHNHTTTVLNDRCASCRPLFDIFDAMRMLFCHHIMDPMNGLWFSAFLCLFFWAIATPLSLILSSTYRRLEVLSSKLQHSNSHRYDPRASMREDQRESSHWATQRSVSVHVNAMAESSTDEDFVGETAVAGGKEEAIYEEGAVIIDWSLPAASASRKRFTDPTGPGSHRAPRFLGLLGLLTGLTLVDSLDDDSDRPRRSGYVKIDVGRPTFDPFYGAYGYGGAVSPAYWPGSSSINIKIPFRPGASGGGDFETMALFPFPVPFPSGALPGSPFPSLTSSVSSHGVTAIEPRPTIFSDPVAQNTANVSTGNIQTDELDANGRKQSKKSVAKRVRVKINPPRASRSTLRTDGADTDELEEENAVEDTKPTEEIVIEDPPSLTEAINSMISDDETITIPDSTPTVTATSNNLAEPIAGTTPNPPATLASIIQSTYYVTQATPHSYPSHEHSLADVASIDLTTGQPGLSDEQFQPSRADHWQNYYSNSAALRDRNDRHRGFAPILPFTRSVHGSFNELEMLKLLPSVTKMLRKQQLSEEECEAFKQIYGSLWDLIVEESKRHRGQPRNAILKALLASPEIRNAYKNLRNNNEASNSISKVFKSEDAAALTDDHTDPSQRVLRRAATIVQHYYLHKSNTARQPQKSRHAVPSSNHLPVDAIRVTIELPRYKRSAVPAKQTNDLHNHRMPVMTNSLSDESVDEEMEAKILAAIQAQIGNPSLEEVDEDDEYLDDDDEYSDDEPEYRGILGDDGDDDDGDDEDEDEDIDANLMTANAHDFENPSFNELLMLAARHRARQRQRQLRKNQRHNGVNQDDSSYEDY</sequence>
<keyword evidence="5 15" id="KW-0812">Transmembrane</keyword>
<dbReference type="PROSITE" id="PS01121">
    <property type="entry name" value="CASPASE_HIS"/>
    <property type="match status" value="1"/>
</dbReference>
<feature type="domain" description="Caspase family p10" evidence="16">
    <location>
        <begin position="414"/>
        <end position="472"/>
    </location>
</feature>
<evidence type="ECO:0000256" key="15">
    <source>
        <dbReference type="SAM" id="Phobius"/>
    </source>
</evidence>
<dbReference type="PRINTS" id="PR00376">
    <property type="entry name" value="IL1BCENZYME"/>
</dbReference>
<proteinExistence type="inferred from homology"/>
<dbReference type="STRING" id="7167.A0A182FB92"/>
<evidence type="ECO:0000256" key="4">
    <source>
        <dbReference type="ARBA" id="ARBA00022670"/>
    </source>
</evidence>
<evidence type="ECO:0000256" key="3">
    <source>
        <dbReference type="ARBA" id="ARBA00010134"/>
    </source>
</evidence>
<evidence type="ECO:0000256" key="5">
    <source>
        <dbReference type="ARBA" id="ARBA00022692"/>
    </source>
</evidence>
<dbReference type="GO" id="GO:0045751">
    <property type="term" value="P:negative regulation of Toll signaling pathway"/>
    <property type="evidence" value="ECO:0007669"/>
    <property type="project" value="UniProtKB-ARBA"/>
</dbReference>
<dbReference type="PANTHER" id="PTHR11238">
    <property type="entry name" value="PROMININ ISOFORM D-RELATED"/>
    <property type="match status" value="1"/>
</dbReference>
<feature type="domain" description="Caspase family p20" evidence="17">
    <location>
        <begin position="56"/>
        <end position="177"/>
    </location>
</feature>
<evidence type="ECO:0000256" key="12">
    <source>
        <dbReference type="ARBA" id="ARBA00023180"/>
    </source>
</evidence>
<feature type="domain" description="Caspase family p20" evidence="17">
    <location>
        <begin position="263"/>
        <end position="354"/>
    </location>
</feature>
<dbReference type="GO" id="GO:0016020">
    <property type="term" value="C:membrane"/>
    <property type="evidence" value="ECO:0007669"/>
    <property type="project" value="UniProtKB-SubCell"/>
</dbReference>
<dbReference type="FunFam" id="3.40.50.1460:FF:000001">
    <property type="entry name" value="Caspase-3 preproprotein"/>
    <property type="match status" value="1"/>
</dbReference>
<keyword evidence="8" id="KW-0788">Thiol protease</keyword>
<keyword evidence="11" id="KW-0865">Zymogen</keyword>
<dbReference type="VEuPathDB" id="VectorBase:AALB017440"/>
<dbReference type="GO" id="GO:0045476">
    <property type="term" value="P:nurse cell apoptotic process"/>
    <property type="evidence" value="ECO:0007669"/>
    <property type="project" value="UniProtKB-ARBA"/>
</dbReference>